<feature type="domain" description="Glutamine amidotransferase" evidence="1">
    <location>
        <begin position="44"/>
        <end position="185"/>
    </location>
</feature>
<keyword evidence="3" id="KW-1185">Reference proteome</keyword>
<dbReference type="GO" id="GO:0016787">
    <property type="term" value="F:hydrolase activity"/>
    <property type="evidence" value="ECO:0007669"/>
    <property type="project" value="UniProtKB-KW"/>
</dbReference>
<dbReference type="AlphaFoldDB" id="A0A848HEX7"/>
<reference evidence="2 3" key="1">
    <citation type="submission" date="2020-04" db="EMBL/GenBank/DDBJ databases">
        <title>Massilia sp. RP-1-19 isolated from soil.</title>
        <authorList>
            <person name="Dahal R.H."/>
        </authorList>
    </citation>
    <scope>NUCLEOTIDE SEQUENCE [LARGE SCALE GENOMIC DNA]</scope>
    <source>
        <strain evidence="2 3">RP-1-19</strain>
    </source>
</reference>
<proteinExistence type="predicted"/>
<gene>
    <name evidence="2" type="ORF">HHL21_01565</name>
</gene>
<dbReference type="InterPro" id="IPR017926">
    <property type="entry name" value="GATASE"/>
</dbReference>
<dbReference type="Pfam" id="PF00117">
    <property type="entry name" value="GATase"/>
    <property type="match status" value="1"/>
</dbReference>
<dbReference type="PANTHER" id="PTHR42695">
    <property type="entry name" value="GLUTAMINE AMIDOTRANSFERASE YLR126C-RELATED"/>
    <property type="match status" value="1"/>
</dbReference>
<evidence type="ECO:0000259" key="1">
    <source>
        <dbReference type="Pfam" id="PF00117"/>
    </source>
</evidence>
<dbReference type="CDD" id="cd01741">
    <property type="entry name" value="GATase1_1"/>
    <property type="match status" value="1"/>
</dbReference>
<keyword evidence="2" id="KW-0378">Hydrolase</keyword>
<dbReference type="GO" id="GO:0005829">
    <property type="term" value="C:cytosol"/>
    <property type="evidence" value="ECO:0007669"/>
    <property type="project" value="TreeGrafter"/>
</dbReference>
<dbReference type="Proteomes" id="UP000583752">
    <property type="component" value="Unassembled WGS sequence"/>
</dbReference>
<dbReference type="InterPro" id="IPR044992">
    <property type="entry name" value="ChyE-like"/>
</dbReference>
<accession>A0A848HEX7</accession>
<organism evidence="2 3">
    <name type="scientific">Massilia polaris</name>
    <dbReference type="NCBI Taxonomy" id="2728846"/>
    <lineage>
        <taxon>Bacteria</taxon>
        <taxon>Pseudomonadati</taxon>
        <taxon>Pseudomonadota</taxon>
        <taxon>Betaproteobacteria</taxon>
        <taxon>Burkholderiales</taxon>
        <taxon>Oxalobacteraceae</taxon>
        <taxon>Telluria group</taxon>
        <taxon>Massilia</taxon>
    </lineage>
</organism>
<protein>
    <submittedName>
        <fullName evidence="2">C26 family cysteine hydrolase domain-containing family</fullName>
    </submittedName>
</protein>
<evidence type="ECO:0000313" key="2">
    <source>
        <dbReference type="EMBL" id="NML59794.1"/>
    </source>
</evidence>
<dbReference type="PANTHER" id="PTHR42695:SF5">
    <property type="entry name" value="GLUTAMINE AMIDOTRANSFERASE YLR126C-RELATED"/>
    <property type="match status" value="1"/>
</dbReference>
<dbReference type="Gene3D" id="3.40.30.10">
    <property type="entry name" value="Glutaredoxin"/>
    <property type="match status" value="1"/>
</dbReference>
<dbReference type="InterPro" id="IPR029062">
    <property type="entry name" value="Class_I_gatase-like"/>
</dbReference>
<name>A0A848HEX7_9BURK</name>
<evidence type="ECO:0000313" key="3">
    <source>
        <dbReference type="Proteomes" id="UP000583752"/>
    </source>
</evidence>
<sequence>MMKCIALYHVRFEDLGSFAEPLERHGYDVSYRHAGSAPLSDAEWRDIDLVVILGGPIGAGDSDAYPWLRDELAGLSLRLSLQRPTLGVCLGAQLMAVALGGRVERRTGPAGSAAPEIGWSTLNIADQDSEFKAIDGVSVLHWHGDNIVLPPGLASAAATDGTPCQGFQVGSHALAIQFHAEFQPASLEEWLAGHAAELAHARIDLQRLRDETLFHGDALVRSGQALLAGWLAGIGAASTAGDEGANNPQVLFHDGCNVCLDIAQTLGLSMPGLTVIDLGMRPELKDAAVARGITVLPSLVLGATVIPVTPHSDIADIGAGHH</sequence>
<dbReference type="SUPFAM" id="SSF52317">
    <property type="entry name" value="Class I glutamine amidotransferase-like"/>
    <property type="match status" value="1"/>
</dbReference>
<dbReference type="Gene3D" id="3.40.50.880">
    <property type="match status" value="1"/>
</dbReference>
<dbReference type="PROSITE" id="PS51273">
    <property type="entry name" value="GATASE_TYPE_1"/>
    <property type="match status" value="1"/>
</dbReference>
<comment type="caution">
    <text evidence="2">The sequence shown here is derived from an EMBL/GenBank/DDBJ whole genome shotgun (WGS) entry which is preliminary data.</text>
</comment>
<dbReference type="EMBL" id="JABBGG010000001">
    <property type="protein sequence ID" value="NML59794.1"/>
    <property type="molecule type" value="Genomic_DNA"/>
</dbReference>